<dbReference type="RefSeq" id="WP_191694138.1">
    <property type="nucleotide sequence ID" value="NZ_JACSQN010000005.1"/>
</dbReference>
<dbReference type="Pfam" id="PF07508">
    <property type="entry name" value="Recombinase"/>
    <property type="match status" value="1"/>
</dbReference>
<evidence type="ECO:0000259" key="4">
    <source>
        <dbReference type="PROSITE" id="PS51737"/>
    </source>
</evidence>
<comment type="caution">
    <text evidence="5">The sequence shown here is derived from an EMBL/GenBank/DDBJ whole genome shotgun (WGS) entry which is preliminary data.</text>
</comment>
<dbReference type="EMBL" id="JACSQN010000005">
    <property type="protein sequence ID" value="MBD7984451.1"/>
    <property type="molecule type" value="Genomic_DNA"/>
</dbReference>
<keyword evidence="1" id="KW-0238">DNA-binding</keyword>
<evidence type="ECO:0000313" key="6">
    <source>
        <dbReference type="Proteomes" id="UP000626786"/>
    </source>
</evidence>
<dbReference type="Proteomes" id="UP000626786">
    <property type="component" value="Unassembled WGS sequence"/>
</dbReference>
<dbReference type="InterPro" id="IPR006119">
    <property type="entry name" value="Resolv_N"/>
</dbReference>
<dbReference type="PANTHER" id="PTHR30461:SF2">
    <property type="entry name" value="SERINE RECOMBINASE PINE-RELATED"/>
    <property type="match status" value="1"/>
</dbReference>
<dbReference type="Gene3D" id="3.40.50.1390">
    <property type="entry name" value="Resolvase, N-terminal catalytic domain"/>
    <property type="match status" value="1"/>
</dbReference>
<dbReference type="CDD" id="cd00338">
    <property type="entry name" value="Ser_Recombinase"/>
    <property type="match status" value="1"/>
</dbReference>
<dbReference type="PANTHER" id="PTHR30461">
    <property type="entry name" value="DNA-INVERTASE FROM LAMBDOID PROPHAGE"/>
    <property type="match status" value="1"/>
</dbReference>
<name>A0ABR8U8T9_9BACL</name>
<evidence type="ECO:0000313" key="5">
    <source>
        <dbReference type="EMBL" id="MBD7984451.1"/>
    </source>
</evidence>
<dbReference type="SUPFAM" id="SSF53041">
    <property type="entry name" value="Resolvase-like"/>
    <property type="match status" value="1"/>
</dbReference>
<dbReference type="SMART" id="SM00857">
    <property type="entry name" value="Resolvase"/>
    <property type="match status" value="1"/>
</dbReference>
<proteinExistence type="predicted"/>
<gene>
    <name evidence="5" type="ORF">H9649_07660</name>
</gene>
<reference evidence="5 6" key="1">
    <citation type="submission" date="2020-08" db="EMBL/GenBank/DDBJ databases">
        <title>A Genomic Blueprint of the Chicken Gut Microbiome.</title>
        <authorList>
            <person name="Gilroy R."/>
            <person name="Ravi A."/>
            <person name="Getino M."/>
            <person name="Pursley I."/>
            <person name="Horton D.L."/>
            <person name="Alikhan N.-F."/>
            <person name="Baker D."/>
            <person name="Gharbi K."/>
            <person name="Hall N."/>
            <person name="Watson M."/>
            <person name="Adriaenssens E.M."/>
            <person name="Foster-Nyarko E."/>
            <person name="Jarju S."/>
            <person name="Secka A."/>
            <person name="Antonio M."/>
            <person name="Oren A."/>
            <person name="Chaudhuri R."/>
            <person name="La Ragione R.M."/>
            <person name="Hildebrand F."/>
            <person name="Pallen M.J."/>
        </authorList>
    </citation>
    <scope>NUCLEOTIDE SEQUENCE [LARGE SCALE GENOMIC DNA]</scope>
    <source>
        <strain evidence="5 6">Sa2YVA2</strain>
    </source>
</reference>
<organism evidence="5 6">
    <name type="scientific">Sporosarcina quadrami</name>
    <dbReference type="NCBI Taxonomy" id="2762234"/>
    <lineage>
        <taxon>Bacteria</taxon>
        <taxon>Bacillati</taxon>
        <taxon>Bacillota</taxon>
        <taxon>Bacilli</taxon>
        <taxon>Bacillales</taxon>
        <taxon>Caryophanaceae</taxon>
        <taxon>Sporosarcina</taxon>
    </lineage>
</organism>
<keyword evidence="6" id="KW-1185">Reference proteome</keyword>
<sequence length="462" mass="53746">MGTAIYKRVSTHKQEDFGVSLNTQQEKLLAYCSLKNLENVKEYMDVGSARNTDRPDFQRLMRDIKTGKIRNVVIWRLDRLTRSISDLDKLVRIFNQYGCNLHSATESLDTSTANGRMMVNIIAIFAQWESESISERVSVNMQSLAEKGVWMSAVPFGFDLGENKRLVINEKEASVLREGFNLVLQGESFTSAQRKINRKYKTDFHRNYLNKKLRHATTVGDIERNGIIIPNTHEPIISKDEQAKLLQIIESNMSGRNSNEYKDIYRRKIECPACKSTLVLVARRRPNGNPYHSYTCNNCHHLGNPFISVSEMKITEAFMSYMRNIEFGELSTDILKDENKNDEVKVLKKSLKDIESRRDKLQRAWLSDLISDEDLTKYKIEIDLETIEIEESLSKLSIQKTSVTEEEVKAITKEFNLHFDKLDQEQKRAFVQQHVKRIYFTRKLMEGYKKMYSVEVVNVEFF</sequence>
<evidence type="ECO:0000256" key="1">
    <source>
        <dbReference type="ARBA" id="ARBA00023125"/>
    </source>
</evidence>
<dbReference type="InterPro" id="IPR036162">
    <property type="entry name" value="Resolvase-like_N_sf"/>
</dbReference>
<dbReference type="PROSITE" id="PS51736">
    <property type="entry name" value="RECOMBINASES_3"/>
    <property type="match status" value="1"/>
</dbReference>
<keyword evidence="2" id="KW-0233">DNA recombination</keyword>
<evidence type="ECO:0000256" key="2">
    <source>
        <dbReference type="ARBA" id="ARBA00023172"/>
    </source>
</evidence>
<dbReference type="InterPro" id="IPR011109">
    <property type="entry name" value="DNA_bind_recombinase_dom"/>
</dbReference>
<dbReference type="InterPro" id="IPR050639">
    <property type="entry name" value="SSR_resolvase"/>
</dbReference>
<feature type="domain" description="Resolvase/invertase-type recombinase catalytic" evidence="3">
    <location>
        <begin position="2"/>
        <end position="148"/>
    </location>
</feature>
<accession>A0ABR8U8T9</accession>
<dbReference type="Pfam" id="PF00239">
    <property type="entry name" value="Resolvase"/>
    <property type="match status" value="1"/>
</dbReference>
<dbReference type="PROSITE" id="PS51737">
    <property type="entry name" value="RECOMBINASE_DNA_BIND"/>
    <property type="match status" value="1"/>
</dbReference>
<dbReference type="Gene3D" id="3.90.1750.20">
    <property type="entry name" value="Putative Large Serine Recombinase, Chain B, Domain 2"/>
    <property type="match status" value="1"/>
</dbReference>
<protein>
    <submittedName>
        <fullName evidence="5">Recombinase family protein</fullName>
    </submittedName>
</protein>
<evidence type="ECO:0000259" key="3">
    <source>
        <dbReference type="PROSITE" id="PS51736"/>
    </source>
</evidence>
<dbReference type="InterPro" id="IPR038109">
    <property type="entry name" value="DNA_bind_recomb_sf"/>
</dbReference>
<feature type="domain" description="Recombinase" evidence="4">
    <location>
        <begin position="155"/>
        <end position="255"/>
    </location>
</feature>